<dbReference type="Proteomes" id="UP000078387">
    <property type="component" value="Unassembled WGS sequence"/>
</dbReference>
<protein>
    <recommendedName>
        <fullName evidence="5">L-type lectin-like domain-containing protein</fullName>
    </recommendedName>
</protein>
<reference evidence="3 4" key="1">
    <citation type="submission" date="2016-05" db="EMBL/GenBank/DDBJ databases">
        <title>First whole genome sequencing of Entamoeba histolytica HM1:IMSS-clone-6.</title>
        <authorList>
            <person name="Mukherjee Avik.K."/>
            <person name="Izumyama S."/>
            <person name="Nakada-Tsukui K."/>
            <person name="Nozaki T."/>
        </authorList>
    </citation>
    <scope>NUCLEOTIDE SEQUENCE [LARGE SCALE GENOMIC DNA]</scope>
    <source>
        <strain evidence="3 4">HM1:IMSS clone 6</strain>
    </source>
</reference>
<dbReference type="InterPro" id="IPR013320">
    <property type="entry name" value="ConA-like_dom_sf"/>
</dbReference>
<feature type="transmembrane region" description="Helical" evidence="1">
    <location>
        <begin position="348"/>
        <end position="368"/>
    </location>
</feature>
<dbReference type="OMA" id="NAPYLTI"/>
<dbReference type="SUPFAM" id="SSF49899">
    <property type="entry name" value="Concanavalin A-like lectins/glucanases"/>
    <property type="match status" value="1"/>
</dbReference>
<feature type="chain" id="PRO_5023931892" description="L-type lectin-like domain-containing protein" evidence="2">
    <location>
        <begin position="17"/>
        <end position="380"/>
    </location>
</feature>
<keyword evidence="1" id="KW-1133">Transmembrane helix</keyword>
<evidence type="ECO:0000313" key="4">
    <source>
        <dbReference type="Proteomes" id="UP000078387"/>
    </source>
</evidence>
<keyword evidence="1" id="KW-0812">Transmembrane</keyword>
<evidence type="ECO:0000256" key="2">
    <source>
        <dbReference type="SAM" id="SignalP"/>
    </source>
</evidence>
<name>A0A5K1VHD9_ENTHI</name>
<evidence type="ECO:0008006" key="5">
    <source>
        <dbReference type="Google" id="ProtNLM"/>
    </source>
</evidence>
<feature type="signal peptide" evidence="2">
    <location>
        <begin position="1"/>
        <end position="16"/>
    </location>
</feature>
<accession>A0A5K1VHD9</accession>
<evidence type="ECO:0000256" key="1">
    <source>
        <dbReference type="SAM" id="Phobius"/>
    </source>
</evidence>
<dbReference type="VEuPathDB" id="AmoebaDB:EHI7A_114130"/>
<organism evidence="3 4">
    <name type="scientific">Entamoeba histolytica</name>
    <dbReference type="NCBI Taxonomy" id="5759"/>
    <lineage>
        <taxon>Eukaryota</taxon>
        <taxon>Amoebozoa</taxon>
        <taxon>Evosea</taxon>
        <taxon>Archamoebae</taxon>
        <taxon>Mastigamoebida</taxon>
        <taxon>Entamoebidae</taxon>
        <taxon>Entamoeba</taxon>
    </lineage>
</organism>
<dbReference type="VEuPathDB" id="AmoebaDB:KM1_108050"/>
<dbReference type="Gene3D" id="2.60.120.200">
    <property type="match status" value="1"/>
</dbReference>
<gene>
    <name evidence="3" type="ORF">CL6EHI_000280</name>
</gene>
<dbReference type="AlphaFoldDB" id="A0A5K1VHD9"/>
<proteinExistence type="predicted"/>
<evidence type="ECO:0000313" key="3">
    <source>
        <dbReference type="EMBL" id="GAT94170.1"/>
    </source>
</evidence>
<keyword evidence="1" id="KW-0472">Membrane</keyword>
<dbReference type="VEuPathDB" id="AmoebaDB:EHI5A_083430"/>
<comment type="caution">
    <text evidence="3">The sequence shown here is derived from an EMBL/GenBank/DDBJ whole genome shotgun (WGS) entry which is preliminary data.</text>
</comment>
<keyword evidence="2" id="KW-0732">Signal</keyword>
<dbReference type="VEuPathDB" id="AmoebaDB:EHI_000280"/>
<dbReference type="EMBL" id="BDEQ01000001">
    <property type="protein sequence ID" value="GAT94170.1"/>
    <property type="molecule type" value="Genomic_DNA"/>
</dbReference>
<sequence>MIVMILLLLFINLVSSQFLSIKSHIDESKIKTLLRVDGEITSKGILLTTESKKDGLISTIKTLPTNFQINGKIKSDGIGKGFALWLTTKPIVSGNNFGGKFTESSEGIYVKVPTDSLRGTTTISNSERQLSQCTFPSSINFESISFELKYTEKTNKLIISIGKDKGGCEMTYEGKLKHMYFAISALDDKNGGNHQIKSLEIIDLKKKTKSTKELLGNDKSINGLNFGFTENELFGDGNDIDLALQKMYLVLGKVQQQASNLDKLNDENSNLMKIIINGAKHLNEMLKSQELIIDTSDILVDVDTFMERLRAIEEITGTTTTDLKILISTTIKSNKNVTKNNEASTHTFFWICFFLMQFCTVVLVLNLLKKKRDMNQRKAI</sequence>
<dbReference type="VEuPathDB" id="AmoebaDB:EHI8A_176130"/>